<dbReference type="HAMAP" id="MF_00456">
    <property type="entry name" value="ProB"/>
    <property type="match status" value="1"/>
</dbReference>
<gene>
    <name evidence="8" type="primary">proB</name>
    <name evidence="10" type="ORF">A4H02_03620</name>
</gene>
<dbReference type="FunFam" id="3.40.1160.10:FF:000006">
    <property type="entry name" value="Glutamate 5-kinase"/>
    <property type="match status" value="1"/>
</dbReference>
<keyword evidence="2 8" id="KW-0028">Amino-acid biosynthesis</keyword>
<keyword evidence="3 8" id="KW-0641">Proline biosynthesis</keyword>
<dbReference type="NCBIfam" id="TIGR01027">
    <property type="entry name" value="proB"/>
    <property type="match status" value="1"/>
</dbReference>
<dbReference type="EC" id="2.7.2.11" evidence="8"/>
<dbReference type="Pfam" id="PF00696">
    <property type="entry name" value="AA_kinase"/>
    <property type="match status" value="1"/>
</dbReference>
<keyword evidence="6 8" id="KW-0418">Kinase</keyword>
<feature type="domain" description="PUA" evidence="9">
    <location>
        <begin position="266"/>
        <end position="343"/>
    </location>
</feature>
<accession>A0A1E3G399</accession>
<dbReference type="InterPro" id="IPR036974">
    <property type="entry name" value="PUA_sf"/>
</dbReference>
<dbReference type="CDD" id="cd04242">
    <property type="entry name" value="AAK_G5K_ProB"/>
    <property type="match status" value="1"/>
</dbReference>
<keyword evidence="1 8" id="KW-0963">Cytoplasm</keyword>
<organism evidence="10 11">
    <name type="scientific">Fervidobacterium thailandense</name>
    <dbReference type="NCBI Taxonomy" id="1008305"/>
    <lineage>
        <taxon>Bacteria</taxon>
        <taxon>Thermotogati</taxon>
        <taxon>Thermotogota</taxon>
        <taxon>Thermotogae</taxon>
        <taxon>Thermotogales</taxon>
        <taxon>Fervidobacteriaceae</taxon>
        <taxon>Fervidobacterium</taxon>
    </lineage>
</organism>
<comment type="similarity">
    <text evidence="8">Belongs to the glutamate 5-kinase family.</text>
</comment>
<dbReference type="PANTHER" id="PTHR43654:SF1">
    <property type="entry name" value="ISOPENTENYL PHOSPHATE KINASE"/>
    <property type="match status" value="1"/>
</dbReference>
<dbReference type="InterPro" id="IPR001048">
    <property type="entry name" value="Asp/Glu/Uridylate_kinase"/>
</dbReference>
<keyword evidence="7 8" id="KW-0067">ATP-binding</keyword>
<dbReference type="SUPFAM" id="SSF53633">
    <property type="entry name" value="Carbamate kinase-like"/>
    <property type="match status" value="1"/>
</dbReference>
<reference evidence="11" key="1">
    <citation type="submission" date="2016-04" db="EMBL/GenBank/DDBJ databases">
        <title>The genome sequence project of a novel Fervidobacterium isolate from a hot spring in Thailand.</title>
        <authorList>
            <person name="Gonzalez J.M."/>
            <person name="Cuecas A."/>
            <person name="Kanoksilapatham W."/>
        </authorList>
    </citation>
    <scope>NUCLEOTIDE SEQUENCE [LARGE SCALE GENOMIC DNA]</scope>
    <source>
        <strain evidence="11">FC2004</strain>
    </source>
</reference>
<evidence type="ECO:0000256" key="3">
    <source>
        <dbReference type="ARBA" id="ARBA00022650"/>
    </source>
</evidence>
<keyword evidence="5 8" id="KW-0547">Nucleotide-binding</keyword>
<dbReference type="GO" id="GO:0055129">
    <property type="term" value="P:L-proline biosynthetic process"/>
    <property type="evidence" value="ECO:0007669"/>
    <property type="project" value="UniProtKB-UniRule"/>
</dbReference>
<comment type="pathway">
    <text evidence="8">Amino-acid biosynthesis; L-proline biosynthesis; L-glutamate 5-semialdehyde from L-glutamate: step 1/2.</text>
</comment>
<keyword evidence="11" id="KW-1185">Reference proteome</keyword>
<dbReference type="GO" id="GO:0005524">
    <property type="term" value="F:ATP binding"/>
    <property type="evidence" value="ECO:0007669"/>
    <property type="project" value="UniProtKB-KW"/>
</dbReference>
<dbReference type="GO" id="GO:0003723">
    <property type="term" value="F:RNA binding"/>
    <property type="evidence" value="ECO:0007669"/>
    <property type="project" value="InterPro"/>
</dbReference>
<dbReference type="PANTHER" id="PTHR43654">
    <property type="entry name" value="GLUTAMATE 5-KINASE"/>
    <property type="match status" value="1"/>
</dbReference>
<feature type="binding site" evidence="8">
    <location>
        <position position="49"/>
    </location>
    <ligand>
        <name>substrate</name>
    </ligand>
</feature>
<keyword evidence="4 8" id="KW-0808">Transferase</keyword>
<dbReference type="CDD" id="cd21157">
    <property type="entry name" value="PUA_G5K"/>
    <property type="match status" value="1"/>
</dbReference>
<comment type="catalytic activity">
    <reaction evidence="8">
        <text>L-glutamate + ATP = L-glutamyl 5-phosphate + ADP</text>
        <dbReference type="Rhea" id="RHEA:14877"/>
        <dbReference type="ChEBI" id="CHEBI:29985"/>
        <dbReference type="ChEBI" id="CHEBI:30616"/>
        <dbReference type="ChEBI" id="CHEBI:58274"/>
        <dbReference type="ChEBI" id="CHEBI:456216"/>
        <dbReference type="EC" id="2.7.2.11"/>
    </reaction>
</comment>
<dbReference type="InterPro" id="IPR015947">
    <property type="entry name" value="PUA-like_sf"/>
</dbReference>
<dbReference type="PROSITE" id="PS00902">
    <property type="entry name" value="GLUTAMATE_5_KINASE"/>
    <property type="match status" value="1"/>
</dbReference>
<evidence type="ECO:0000256" key="8">
    <source>
        <dbReference type="HAMAP-Rule" id="MF_00456"/>
    </source>
</evidence>
<dbReference type="GO" id="GO:0005829">
    <property type="term" value="C:cytosol"/>
    <property type="evidence" value="ECO:0007669"/>
    <property type="project" value="TreeGrafter"/>
</dbReference>
<proteinExistence type="inferred from homology"/>
<dbReference type="InterPro" id="IPR019797">
    <property type="entry name" value="Glutamate_5-kinase_CS"/>
</dbReference>
<dbReference type="GO" id="GO:0004349">
    <property type="term" value="F:glutamate 5-kinase activity"/>
    <property type="evidence" value="ECO:0007669"/>
    <property type="project" value="UniProtKB-UniRule"/>
</dbReference>
<dbReference type="InterPro" id="IPR001057">
    <property type="entry name" value="Glu/AcGlu_kinase"/>
</dbReference>
<dbReference type="EMBL" id="LWAF01000004">
    <property type="protein sequence ID" value="ODN30640.1"/>
    <property type="molecule type" value="Genomic_DNA"/>
</dbReference>
<comment type="function">
    <text evidence="8">Catalyzes the transfer of a phosphate group to glutamate to form L-glutamate 5-phosphate.</text>
</comment>
<dbReference type="PROSITE" id="PS50890">
    <property type="entry name" value="PUA"/>
    <property type="match status" value="1"/>
</dbReference>
<comment type="caution">
    <text evidence="8">Lacks conserved residue(s) required for the propagation of feature annotation.</text>
</comment>
<dbReference type="SUPFAM" id="SSF88697">
    <property type="entry name" value="PUA domain-like"/>
    <property type="match status" value="1"/>
</dbReference>
<dbReference type="Proteomes" id="UP000094570">
    <property type="component" value="Unassembled WGS sequence"/>
</dbReference>
<sequence>MAGARKIVIKVGSNILVDKGGLRKRVLIELARVVSELRSKGHSVAIVTSGAGAMGRVHLGLSSSPKDMISKQALCAVGQVLLMHAYLEAFEFYGLRVAQLLLTRDDFAERSRFLNLRNTLIGLEKRGIVPVVNENDTVAVEEIRFGDNDTLSAMFAIAWDADVLILLTSVDGVIGADGRVIEEYSEGAELAKIEKTSFGAGGIDTKISAALMASESGVDVYIANGNELGNVFKIVDGENPGTRFRPSGTSLTLKKSWLKYLSQPKGRIYVDAGTSSALHSRKSLLPVGIVSVEGTFERGDVVEVVHGAELLGRGISNYSSTEVAQIKGKRSSELPEELFPYEEVVHADNFIPAKELR</sequence>
<name>A0A1E3G399_9BACT</name>
<dbReference type="InterPro" id="IPR005715">
    <property type="entry name" value="Glu_5kinase/COase_Synthase"/>
</dbReference>
<evidence type="ECO:0000256" key="1">
    <source>
        <dbReference type="ARBA" id="ARBA00022490"/>
    </source>
</evidence>
<dbReference type="OrthoDB" id="9804434at2"/>
<evidence type="ECO:0000313" key="11">
    <source>
        <dbReference type="Proteomes" id="UP000094570"/>
    </source>
</evidence>
<evidence type="ECO:0000256" key="4">
    <source>
        <dbReference type="ARBA" id="ARBA00022679"/>
    </source>
</evidence>
<dbReference type="AlphaFoldDB" id="A0A1E3G399"/>
<dbReference type="Pfam" id="PF01472">
    <property type="entry name" value="PUA"/>
    <property type="match status" value="1"/>
</dbReference>
<feature type="binding site" evidence="8">
    <location>
        <position position="148"/>
    </location>
    <ligand>
        <name>substrate</name>
    </ligand>
</feature>
<dbReference type="InterPro" id="IPR002478">
    <property type="entry name" value="PUA"/>
</dbReference>
<evidence type="ECO:0000313" key="10">
    <source>
        <dbReference type="EMBL" id="ODN30640.1"/>
    </source>
</evidence>
<dbReference type="RefSeq" id="WP_069292819.1">
    <property type="nucleotide sequence ID" value="NZ_CP140110.1"/>
</dbReference>
<feature type="binding site" evidence="8">
    <location>
        <position position="10"/>
    </location>
    <ligand>
        <name>ATP</name>
        <dbReference type="ChEBI" id="CHEBI:30616"/>
    </ligand>
</feature>
<feature type="binding site" evidence="8">
    <location>
        <position position="136"/>
    </location>
    <ligand>
        <name>substrate</name>
    </ligand>
</feature>
<dbReference type="Gene3D" id="3.40.1160.10">
    <property type="entry name" value="Acetylglutamate kinase-like"/>
    <property type="match status" value="1"/>
</dbReference>
<dbReference type="STRING" id="1008305.A4H02_03620"/>
<evidence type="ECO:0000256" key="7">
    <source>
        <dbReference type="ARBA" id="ARBA00022840"/>
    </source>
</evidence>
<dbReference type="SMART" id="SM00359">
    <property type="entry name" value="PUA"/>
    <property type="match status" value="1"/>
</dbReference>
<dbReference type="UniPathway" id="UPA00098">
    <property type="reaction ID" value="UER00359"/>
</dbReference>
<comment type="subcellular location">
    <subcellularLocation>
        <location evidence="8">Cytoplasm</location>
    </subcellularLocation>
</comment>
<dbReference type="InterPro" id="IPR011529">
    <property type="entry name" value="Glu_5kinase"/>
</dbReference>
<evidence type="ECO:0000256" key="5">
    <source>
        <dbReference type="ARBA" id="ARBA00022741"/>
    </source>
</evidence>
<evidence type="ECO:0000256" key="6">
    <source>
        <dbReference type="ARBA" id="ARBA00022777"/>
    </source>
</evidence>
<dbReference type="Gene3D" id="2.30.130.10">
    <property type="entry name" value="PUA domain"/>
    <property type="match status" value="1"/>
</dbReference>
<dbReference type="InterPro" id="IPR036393">
    <property type="entry name" value="AceGlu_kinase-like_sf"/>
</dbReference>
<dbReference type="PIRSF" id="PIRSF000729">
    <property type="entry name" value="GK"/>
    <property type="match status" value="1"/>
</dbReference>
<protein>
    <recommendedName>
        <fullName evidence="8">Glutamate 5-kinase</fullName>
        <ecNumber evidence="8">2.7.2.11</ecNumber>
    </recommendedName>
    <alternativeName>
        <fullName evidence="8">Gamma-glutamyl kinase</fullName>
        <shortName evidence="8">GK</shortName>
    </alternativeName>
</protein>
<evidence type="ECO:0000259" key="9">
    <source>
        <dbReference type="SMART" id="SM00359"/>
    </source>
</evidence>
<dbReference type="InterPro" id="IPR041739">
    <property type="entry name" value="G5K_ProB"/>
</dbReference>
<dbReference type="PRINTS" id="PR00474">
    <property type="entry name" value="GLU5KINASE"/>
</dbReference>
<comment type="caution">
    <text evidence="10">The sequence shown here is derived from an EMBL/GenBank/DDBJ whole genome shotgun (WGS) entry which is preliminary data.</text>
</comment>
<evidence type="ECO:0000256" key="2">
    <source>
        <dbReference type="ARBA" id="ARBA00022605"/>
    </source>
</evidence>